<dbReference type="Proteomes" id="UP000243807">
    <property type="component" value="Chromosome"/>
</dbReference>
<evidence type="ECO:0000313" key="3">
    <source>
        <dbReference type="EMBL" id="APZ41804.1"/>
    </source>
</evidence>
<gene>
    <name evidence="3" type="ORF">BW247_00755</name>
</gene>
<dbReference type="EMBL" id="CP019434">
    <property type="protein sequence ID" value="APZ41804.1"/>
    <property type="molecule type" value="Genomic_DNA"/>
</dbReference>
<protein>
    <submittedName>
        <fullName evidence="3">PIN domain-containing protein</fullName>
    </submittedName>
</protein>
<dbReference type="OrthoDB" id="211933at2"/>
<dbReference type="AlphaFoldDB" id="A0A1P8UDD6"/>
<dbReference type="KEGG" id="afy:BW247_00755"/>
<evidence type="ECO:0000259" key="2">
    <source>
        <dbReference type="Pfam" id="PF26343"/>
    </source>
</evidence>
<dbReference type="RefSeq" id="WP_076835151.1">
    <property type="nucleotide sequence ID" value="NZ_CP019434.1"/>
</dbReference>
<proteinExistence type="predicted"/>
<organism evidence="3 4">
    <name type="scientific">Acidihalobacter ferrooxydans</name>
    <dbReference type="NCBI Taxonomy" id="1765967"/>
    <lineage>
        <taxon>Bacteria</taxon>
        <taxon>Pseudomonadati</taxon>
        <taxon>Pseudomonadota</taxon>
        <taxon>Gammaproteobacteria</taxon>
        <taxon>Chromatiales</taxon>
        <taxon>Ectothiorhodospiraceae</taxon>
        <taxon>Acidihalobacter</taxon>
    </lineage>
</organism>
<dbReference type="InterPro" id="IPR058652">
    <property type="entry name" value="VapC50_C"/>
</dbReference>
<feature type="domain" description="VapC50 C-terminal" evidence="2">
    <location>
        <begin position="134"/>
        <end position="188"/>
    </location>
</feature>
<evidence type="ECO:0000313" key="4">
    <source>
        <dbReference type="Proteomes" id="UP000243807"/>
    </source>
</evidence>
<feature type="domain" description="PIN" evidence="1">
    <location>
        <begin position="10"/>
        <end position="116"/>
    </location>
</feature>
<sequence>MAGSARYTAILDACVLYPASLRDLLLSLARDGLYHARWSERIEDEWMRNLLAQRPDIPEDRLRHVRALMARAVPDSLVTGWEGILDGLPELPDADDRHVLAAAICGHADAIITFNLKDFPTDVLAPFSLEALHPDDFLLNQLELDPIAALRSIKAMRARWRKPPVSAQELAATLEKLGLPMTAARLRELADLI</sequence>
<keyword evidence="4" id="KW-1185">Reference proteome</keyword>
<evidence type="ECO:0000259" key="1">
    <source>
        <dbReference type="Pfam" id="PF13470"/>
    </source>
</evidence>
<name>A0A1P8UDD6_9GAMM</name>
<dbReference type="InterPro" id="IPR002716">
    <property type="entry name" value="PIN_dom"/>
</dbReference>
<dbReference type="Pfam" id="PF13470">
    <property type="entry name" value="PIN_3"/>
    <property type="match status" value="1"/>
</dbReference>
<dbReference type="STRING" id="1765967.BW247_00755"/>
<reference evidence="3 4" key="1">
    <citation type="submission" date="2017-01" db="EMBL/GenBank/DDBJ databases">
        <title>Draft sequence of Acidihalobacter ferrooxidans strain DSM 14175 (strain V8).</title>
        <authorList>
            <person name="Khaleque H.N."/>
            <person name="Ramsay J.P."/>
            <person name="Murphy R.J.T."/>
            <person name="Kaksonen A.H."/>
            <person name="Boxall N.J."/>
            <person name="Watkin E.L.J."/>
        </authorList>
    </citation>
    <scope>NUCLEOTIDE SEQUENCE [LARGE SCALE GENOMIC DNA]</scope>
    <source>
        <strain evidence="3 4">V8</strain>
    </source>
</reference>
<dbReference type="Pfam" id="PF26343">
    <property type="entry name" value="VapC50_C"/>
    <property type="match status" value="1"/>
</dbReference>
<accession>A0A1P8UDD6</accession>